<name>A0AA96WHV2_9CYAN</name>
<evidence type="ECO:0000313" key="1">
    <source>
        <dbReference type="EMBL" id="WNZ25808.1"/>
    </source>
</evidence>
<organism evidence="1">
    <name type="scientific">Leptolyngbya sp. NK1-12</name>
    <dbReference type="NCBI Taxonomy" id="2547451"/>
    <lineage>
        <taxon>Bacteria</taxon>
        <taxon>Bacillati</taxon>
        <taxon>Cyanobacteriota</taxon>
        <taxon>Cyanophyceae</taxon>
        <taxon>Leptolyngbyales</taxon>
        <taxon>Leptolyngbyaceae</taxon>
        <taxon>Leptolyngbya group</taxon>
        <taxon>Leptolyngbya</taxon>
    </lineage>
</organism>
<reference evidence="1" key="1">
    <citation type="submission" date="2020-05" db="EMBL/GenBank/DDBJ databases">
        <authorList>
            <person name="Zhu T."/>
            <person name="Keshari N."/>
            <person name="Lu X."/>
        </authorList>
    </citation>
    <scope>NUCLEOTIDE SEQUENCE</scope>
    <source>
        <strain evidence="1">NK1-12</strain>
    </source>
</reference>
<dbReference type="AlphaFoldDB" id="A0AA96WHV2"/>
<protein>
    <submittedName>
        <fullName evidence="1">Uncharacterized protein</fullName>
    </submittedName>
</protein>
<dbReference type="RefSeq" id="WP_316431979.1">
    <property type="nucleotide sequence ID" value="NZ_CP053586.1"/>
</dbReference>
<dbReference type="EMBL" id="CP053586">
    <property type="protein sequence ID" value="WNZ25808.1"/>
    <property type="molecule type" value="Genomic_DNA"/>
</dbReference>
<proteinExistence type="predicted"/>
<accession>A0AA96WHV2</accession>
<gene>
    <name evidence="1" type="ORF">HJG54_25205</name>
</gene>
<sequence>MNTCHSCKSEKKDQDIYPSATSKSLREMFGAIALGLKSVLLFVWDAVSTPASNEPQIWQKRDRFGQVYWQAYDPIRDRFARFSSEQEVRQWLEQNFYIR</sequence>